<dbReference type="GO" id="GO:0005975">
    <property type="term" value="P:carbohydrate metabolic process"/>
    <property type="evidence" value="ECO:0007669"/>
    <property type="project" value="InterPro"/>
</dbReference>
<dbReference type="Pfam" id="PF09364">
    <property type="entry name" value="XFP_N"/>
    <property type="match status" value="1"/>
</dbReference>
<keyword evidence="4" id="KW-0456">Lyase</keyword>
<dbReference type="InterPro" id="IPR018969">
    <property type="entry name" value="Xul5P/Fru6P_PKetolase_C"/>
</dbReference>
<dbReference type="RefSeq" id="XP_031577383.1">
    <property type="nucleotide sequence ID" value="XM_031721011.1"/>
</dbReference>
<dbReference type="VEuPathDB" id="FungiDB:BDBG_02911"/>
<keyword evidence="8" id="KW-1185">Reference proteome</keyword>
<name>A0A179UG58_BLAGS</name>
<feature type="domain" description="Xylulose 5-phosphate/Fructose 6-phosphate phosphoketolase N-terminal" evidence="6">
    <location>
        <begin position="1"/>
        <end position="150"/>
    </location>
</feature>
<dbReference type="SUPFAM" id="SSF52922">
    <property type="entry name" value="TK C-terminal domain-like"/>
    <property type="match status" value="1"/>
</dbReference>
<evidence type="ECO:0000256" key="2">
    <source>
        <dbReference type="ARBA" id="ARBA00005623"/>
    </source>
</evidence>
<dbReference type="GO" id="GO:0016832">
    <property type="term" value="F:aldehyde-lyase activity"/>
    <property type="evidence" value="ECO:0007669"/>
    <property type="project" value="InterPro"/>
</dbReference>
<evidence type="ECO:0000256" key="4">
    <source>
        <dbReference type="ARBA" id="ARBA00023239"/>
    </source>
</evidence>
<evidence type="ECO:0000259" key="5">
    <source>
        <dbReference type="Pfam" id="PF09363"/>
    </source>
</evidence>
<dbReference type="PANTHER" id="PTHR31273:SF1">
    <property type="entry name" value="PHOSPHOKETOLASE-RELATED"/>
    <property type="match status" value="1"/>
</dbReference>
<dbReference type="InterPro" id="IPR009014">
    <property type="entry name" value="Transketo_C/PFOR_II"/>
</dbReference>
<dbReference type="Pfam" id="PF03894">
    <property type="entry name" value="XFP"/>
    <property type="match status" value="2"/>
</dbReference>
<evidence type="ECO:0000313" key="8">
    <source>
        <dbReference type="Proteomes" id="UP000002038"/>
    </source>
</evidence>
<evidence type="ECO:0000256" key="3">
    <source>
        <dbReference type="ARBA" id="ARBA00023052"/>
    </source>
</evidence>
<dbReference type="OrthoDB" id="2532903at2759"/>
<proteinExistence type="inferred from homology"/>
<sequence>MDDRELIALFVGYGYQPRIIDDMKHIDADFNAALEWALAEIREIQKAARSGNPIMKPRWPVLILRTPKGWTGPKQIHGQIVEGSFNAHQVPLPAAKKDQEGLKTLNEWLSSYKPQELFTEGGGLTDDINAIIPRNDLKKLGQRSEVYESYKAPKLPNWKKFGIEKGKQESSMKAIAEFIDQVFVDNPHSVRLFSPDELESNKLGGALAHTGRNCQWDQIANAQGYTLTGRVGIFPSYESFLGIIHTMMVQFCKFTNKMGLETSWRRDIASNNYIETSTWTRQEHNGFSHQNPSFISAVLNLKPNAARVYLPPDANTFLSTLNHRLKSKNYINLMVGSKQPTPVFLSPDEAERHCRGGGSVWKFASTDEGRDPDVVLVGIGTELTFEVIRVAALLRERVPELRVRVVNVMDLMILSRETSHPHALSDEAFSALFTRERPIHFNYHGYETEMKGLLFGRPNMERVTIASYMEEGSTTTPFDMMLANRVSRFHVAQAVVRGGAIRVEDVMIRRQELLSEFDHDVNEAREYILQHHKDPDDMYDMPKIFN</sequence>
<dbReference type="InterPro" id="IPR029061">
    <property type="entry name" value="THDP-binding"/>
</dbReference>
<feature type="domain" description="Xylulose 5-phosphate/Fructose 6-phosphate phosphoketolase C-terminal" evidence="5">
    <location>
        <begin position="338"/>
        <end position="542"/>
    </location>
</feature>
<keyword evidence="3" id="KW-0786">Thiamine pyrophosphate</keyword>
<evidence type="ECO:0000259" key="6">
    <source>
        <dbReference type="Pfam" id="PF09364"/>
    </source>
</evidence>
<dbReference type="InterPro" id="IPR018970">
    <property type="entry name" value="Xul5P/Fru6P_PKetolase_N"/>
</dbReference>
<dbReference type="Pfam" id="PF09363">
    <property type="entry name" value="XFP_C"/>
    <property type="match status" value="1"/>
</dbReference>
<evidence type="ECO:0000313" key="7">
    <source>
        <dbReference type="EMBL" id="OAT06743.1"/>
    </source>
</evidence>
<dbReference type="STRING" id="559298.A0A179UG58"/>
<dbReference type="GeneID" id="8506034"/>
<dbReference type="EMBL" id="GG657451">
    <property type="protein sequence ID" value="OAT06743.1"/>
    <property type="molecule type" value="Genomic_DNA"/>
</dbReference>
<protein>
    <submittedName>
        <fullName evidence="7">Phosphoketolase</fullName>
    </submittedName>
</protein>
<dbReference type="AlphaFoldDB" id="A0A179UG58"/>
<dbReference type="SUPFAM" id="SSF52518">
    <property type="entry name" value="Thiamin diphosphate-binding fold (THDP-binding)"/>
    <property type="match status" value="2"/>
</dbReference>
<dbReference type="Proteomes" id="UP000002038">
    <property type="component" value="Unassembled WGS sequence"/>
</dbReference>
<comment type="cofactor">
    <cofactor evidence="1">
        <name>thiamine diphosphate</name>
        <dbReference type="ChEBI" id="CHEBI:58937"/>
    </cofactor>
</comment>
<reference evidence="8" key="1">
    <citation type="journal article" date="2015" name="PLoS Genet.">
        <title>The dynamic genome and transcriptome of the human fungal pathogen Blastomyces and close relative Emmonsia.</title>
        <authorList>
            <person name="Munoz J.F."/>
            <person name="Gauthier G.M."/>
            <person name="Desjardins C.A."/>
            <person name="Gallo J.E."/>
            <person name="Holder J."/>
            <person name="Sullivan T.D."/>
            <person name="Marty A.J."/>
            <person name="Carmen J.C."/>
            <person name="Chen Z."/>
            <person name="Ding L."/>
            <person name="Gujja S."/>
            <person name="Magrini V."/>
            <person name="Misas E."/>
            <person name="Mitreva M."/>
            <person name="Priest M."/>
            <person name="Saif S."/>
            <person name="Whiston E.A."/>
            <person name="Young S."/>
            <person name="Zeng Q."/>
            <person name="Goldman W.E."/>
            <person name="Mardis E.R."/>
            <person name="Taylor J.W."/>
            <person name="McEwen J.G."/>
            <person name="Clay O.K."/>
            <person name="Klein B.S."/>
            <person name="Cuomo C.A."/>
        </authorList>
    </citation>
    <scope>NUCLEOTIDE SEQUENCE [LARGE SCALE GENOMIC DNA]</scope>
    <source>
        <strain evidence="8">SLH14081</strain>
    </source>
</reference>
<dbReference type="PANTHER" id="PTHR31273">
    <property type="entry name" value="PHOSPHOKETOLASE-RELATED"/>
    <property type="match status" value="1"/>
</dbReference>
<dbReference type="Gene3D" id="3.40.50.920">
    <property type="match status" value="1"/>
</dbReference>
<evidence type="ECO:0000256" key="1">
    <source>
        <dbReference type="ARBA" id="ARBA00001964"/>
    </source>
</evidence>
<dbReference type="Gene3D" id="3.40.50.970">
    <property type="match status" value="3"/>
</dbReference>
<dbReference type="InterPro" id="IPR005593">
    <property type="entry name" value="Xul5P/Fru6P_PKetolase"/>
</dbReference>
<comment type="similarity">
    <text evidence="2">Belongs to the XFP family.</text>
</comment>
<dbReference type="KEGG" id="bgh:BDBG_02911"/>
<gene>
    <name evidence="7" type="ORF">BDBG_02911</name>
</gene>
<accession>A0A179UG58</accession>
<organism evidence="7 8">
    <name type="scientific">Blastomyces gilchristii (strain SLH14081)</name>
    <name type="common">Blastomyces dermatitidis</name>
    <dbReference type="NCBI Taxonomy" id="559298"/>
    <lineage>
        <taxon>Eukaryota</taxon>
        <taxon>Fungi</taxon>
        <taxon>Dikarya</taxon>
        <taxon>Ascomycota</taxon>
        <taxon>Pezizomycotina</taxon>
        <taxon>Eurotiomycetes</taxon>
        <taxon>Eurotiomycetidae</taxon>
        <taxon>Onygenales</taxon>
        <taxon>Ajellomycetaceae</taxon>
        <taxon>Blastomyces</taxon>
    </lineage>
</organism>